<dbReference type="GO" id="GO:0003676">
    <property type="term" value="F:nucleic acid binding"/>
    <property type="evidence" value="ECO:0007669"/>
    <property type="project" value="InterPro"/>
</dbReference>
<feature type="compositionally biased region" description="Gly residues" evidence="2">
    <location>
        <begin position="95"/>
        <end position="107"/>
    </location>
</feature>
<evidence type="ECO:0000313" key="5">
    <source>
        <dbReference type="Proteomes" id="UP000076881"/>
    </source>
</evidence>
<dbReference type="SMART" id="SM00950">
    <property type="entry name" value="Piwi"/>
    <property type="match status" value="1"/>
</dbReference>
<keyword evidence="1" id="KW-0175">Coiled coil</keyword>
<dbReference type="Gene3D" id="3.40.50.2300">
    <property type="match status" value="1"/>
</dbReference>
<accession>A0A168I9A6</accession>
<gene>
    <name evidence="4" type="ORF">LEL_02436</name>
</gene>
<dbReference type="Gene3D" id="2.170.260.10">
    <property type="entry name" value="paz domain"/>
    <property type="match status" value="1"/>
</dbReference>
<organism evidence="4 5">
    <name type="scientific">Akanthomyces lecanii RCEF 1005</name>
    <dbReference type="NCBI Taxonomy" id="1081108"/>
    <lineage>
        <taxon>Eukaryota</taxon>
        <taxon>Fungi</taxon>
        <taxon>Dikarya</taxon>
        <taxon>Ascomycota</taxon>
        <taxon>Pezizomycotina</taxon>
        <taxon>Sordariomycetes</taxon>
        <taxon>Hypocreomycetidae</taxon>
        <taxon>Hypocreales</taxon>
        <taxon>Cordycipitaceae</taxon>
        <taxon>Akanthomyces</taxon>
        <taxon>Cordyceps confragosa</taxon>
    </lineage>
</organism>
<feature type="compositionally biased region" description="Basic and acidic residues" evidence="2">
    <location>
        <begin position="156"/>
        <end position="176"/>
    </location>
</feature>
<feature type="compositionally biased region" description="Basic and acidic residues" evidence="2">
    <location>
        <begin position="108"/>
        <end position="142"/>
    </location>
</feature>
<feature type="compositionally biased region" description="Gly residues" evidence="2">
    <location>
        <begin position="144"/>
        <end position="155"/>
    </location>
</feature>
<name>A0A168I9A6_CORDF</name>
<feature type="region of interest" description="Disordered" evidence="2">
    <location>
        <begin position="1147"/>
        <end position="1168"/>
    </location>
</feature>
<dbReference type="InterPro" id="IPR036397">
    <property type="entry name" value="RNaseH_sf"/>
</dbReference>
<dbReference type="SMART" id="SM01163">
    <property type="entry name" value="DUF1785"/>
    <property type="match status" value="1"/>
</dbReference>
<evidence type="ECO:0000313" key="4">
    <source>
        <dbReference type="EMBL" id="OAA78950.1"/>
    </source>
</evidence>
<evidence type="ECO:0000256" key="1">
    <source>
        <dbReference type="SAM" id="Coils"/>
    </source>
</evidence>
<dbReference type="OrthoDB" id="10252740at2759"/>
<dbReference type="InterPro" id="IPR012337">
    <property type="entry name" value="RNaseH-like_sf"/>
</dbReference>
<feature type="region of interest" description="Disordered" evidence="2">
    <location>
        <begin position="1"/>
        <end position="190"/>
    </location>
</feature>
<dbReference type="CDD" id="cd02846">
    <property type="entry name" value="PAZ_argonaute_like"/>
    <property type="match status" value="1"/>
</dbReference>
<dbReference type="PROSITE" id="PS50822">
    <property type="entry name" value="PIWI"/>
    <property type="match status" value="1"/>
</dbReference>
<dbReference type="InterPro" id="IPR036085">
    <property type="entry name" value="PAZ_dom_sf"/>
</dbReference>
<dbReference type="SUPFAM" id="SSF101690">
    <property type="entry name" value="PAZ domain"/>
    <property type="match status" value="1"/>
</dbReference>
<feature type="coiled-coil region" evidence="1">
    <location>
        <begin position="305"/>
        <end position="358"/>
    </location>
</feature>
<dbReference type="CDD" id="cd04657">
    <property type="entry name" value="Piwi_ago-like"/>
    <property type="match status" value="1"/>
</dbReference>
<dbReference type="Pfam" id="PF02171">
    <property type="entry name" value="Piwi"/>
    <property type="match status" value="1"/>
</dbReference>
<dbReference type="EMBL" id="AZHF01000002">
    <property type="protein sequence ID" value="OAA78950.1"/>
    <property type="molecule type" value="Genomic_DNA"/>
</dbReference>
<dbReference type="InterPro" id="IPR014811">
    <property type="entry name" value="ArgoL1"/>
</dbReference>
<proteinExistence type="predicted"/>
<dbReference type="Gene3D" id="3.30.420.10">
    <property type="entry name" value="Ribonuclease H-like superfamily/Ribonuclease H"/>
    <property type="match status" value="1"/>
</dbReference>
<dbReference type="InterPro" id="IPR045246">
    <property type="entry name" value="Piwi_ago-like"/>
</dbReference>
<dbReference type="Proteomes" id="UP000076881">
    <property type="component" value="Unassembled WGS sequence"/>
</dbReference>
<protein>
    <submittedName>
        <fullName evidence="4">Stem cell self-renewal protein Piwi</fullName>
    </submittedName>
</protein>
<dbReference type="Pfam" id="PF08699">
    <property type="entry name" value="ArgoL1"/>
    <property type="match status" value="1"/>
</dbReference>
<dbReference type="STRING" id="1081108.A0A168I9A6"/>
<evidence type="ECO:0000256" key="2">
    <source>
        <dbReference type="SAM" id="MobiDB-lite"/>
    </source>
</evidence>
<dbReference type="AlphaFoldDB" id="A0A168I9A6"/>
<feature type="domain" description="Piwi" evidence="3">
    <location>
        <begin position="823"/>
        <end position="1145"/>
    </location>
</feature>
<reference evidence="4 5" key="1">
    <citation type="journal article" date="2016" name="Genome Biol. Evol.">
        <title>Divergent and convergent evolution of fungal pathogenicity.</title>
        <authorList>
            <person name="Shang Y."/>
            <person name="Xiao G."/>
            <person name="Zheng P."/>
            <person name="Cen K."/>
            <person name="Zhan S."/>
            <person name="Wang C."/>
        </authorList>
    </citation>
    <scope>NUCLEOTIDE SEQUENCE [LARGE SCALE GENOMIC DNA]</scope>
    <source>
        <strain evidence="4 5">RCEF 1005</strain>
    </source>
</reference>
<comment type="caution">
    <text evidence="4">The sequence shown here is derived from an EMBL/GenBank/DDBJ whole genome shotgun (WGS) entry which is preliminary data.</text>
</comment>
<feature type="compositionally biased region" description="Gly residues" evidence="2">
    <location>
        <begin position="70"/>
        <end position="80"/>
    </location>
</feature>
<feature type="compositionally biased region" description="Gly residues" evidence="2">
    <location>
        <begin position="8"/>
        <end position="56"/>
    </location>
</feature>
<evidence type="ECO:0000259" key="3">
    <source>
        <dbReference type="PROSITE" id="PS50822"/>
    </source>
</evidence>
<dbReference type="InterPro" id="IPR003165">
    <property type="entry name" value="Piwi"/>
</dbReference>
<dbReference type="PANTHER" id="PTHR22891">
    <property type="entry name" value="EUKARYOTIC TRANSLATION INITIATION FACTOR 2C"/>
    <property type="match status" value="1"/>
</dbReference>
<keyword evidence="5" id="KW-1185">Reference proteome</keyword>
<dbReference type="SUPFAM" id="SSF53098">
    <property type="entry name" value="Ribonuclease H-like"/>
    <property type="match status" value="1"/>
</dbReference>
<sequence length="1181" mass="129084">MSDNPGNRGRGGGSRGGGSRGGGPRGGGNDGGGPRGGGYRGRGNRGGGPRGGGNDGGQDSAPRHNPDSSRGGGQSGGGGSRDNTALPYREARGDSSGGQGRGGNRGRGGYDGERGGNRGRGGYDGERGGSRGRGGYDGERGGSRGRGYGRGGDGGNRGRGERGRGRGRGRGRDETTGRVFSAPGQNPEPDAAINALENQVVLAQWKELETTLKQKGSTKKLFGENLPARPAFGNQGQSIKVWANYFGVAAQPITLYKYGLKITKVISAEDKKAKGFKEPEIRGRRLQLVIAKLLEVLRDGPEQAIRTSEDEVKLAEQALKQAQKTGDKKAIAKAKGEVKEAKEYAALLKKESEAAKRDNKLVISEFKSQIVSLKELRLSHNPVRVELLEDALEDGADPRRDEFDVELLQAISVNLSEVLNHVASMTVPKDDNVFPRHPEEVDALNMILGFRPRSNIDGVSVVGSSRFFPLGIEAKIQALTVDWRPLIAARGFFQSTRLATGRLLLNTQVTHGVFRLSGRATEIFETLSIKPFQNNAQNYRHLKTVKAFSKCLSKVRALVTFKTASGREVKRVKTIEGLVFASEMSRKRSNRGRNADQVTSGWELCGPAHVEFWKADENRHVTVKEHFESKYSLPLQNYPLFNFGRGDNTSYFPAEVVEILPGQAAKLKLTGKETTEMLDFACRSPFSNAETLVNESRQRLGHDDPLLQQLGVSVSKSLLAVHARILAQPAVCYQGGPVKVEYGSWNMNKVRVSKPCRKIEKWAYVNFTPIHSTKVDAMIDAWQSMGILINGSATYHKDLGQRRDPVHEMDGIFKECQDKGVQLIIFILFMKDSGGLYNRIKTLGDCIYGIHTSCIVSKQVDPPPREGKPGGAQPGTLANIGIKVNLKFGGVNHKLSNNIDILKGGKTMFVGYDVTHPTNMDIPKNGNGPPSLVGLVSSVDNELGQWPSVTWEQASKQEILGDVLEGHFASRIGLWQKNNKGKTLENIVIYRDGVSESQFSTVLKDELPLIRKACEKKLPKNPPNLTVIVSVKRHQTRFYPADGNKVRSGNVLNGTVVDRGVTQARYWDFYLTAHDALKGTARPAHYTVLLDEIFRPRYHQEAANALEKVTHELCYLFGRATKAVSICPPAYYADLVCERARAHRPEYAGPDDASELSGSSSTGPARSREIHENLRDSMFYI</sequence>